<dbReference type="GeneID" id="69032839"/>
<evidence type="ECO:0000313" key="1">
    <source>
        <dbReference type="EMBL" id="OAT03146.1"/>
    </source>
</evidence>
<reference evidence="2" key="1">
    <citation type="journal article" date="2015" name="PLoS Genet.">
        <title>The dynamic genome and transcriptome of the human fungal pathogen Blastomyces and close relative Emmonsia.</title>
        <authorList>
            <person name="Munoz J.F."/>
            <person name="Gauthier G.M."/>
            <person name="Desjardins C.A."/>
            <person name="Gallo J.E."/>
            <person name="Holder J."/>
            <person name="Sullivan T.D."/>
            <person name="Marty A.J."/>
            <person name="Carmen J.C."/>
            <person name="Chen Z."/>
            <person name="Ding L."/>
            <person name="Gujja S."/>
            <person name="Magrini V."/>
            <person name="Misas E."/>
            <person name="Mitreva M."/>
            <person name="Priest M."/>
            <person name="Saif S."/>
            <person name="Whiston E.A."/>
            <person name="Young S."/>
            <person name="Zeng Q."/>
            <person name="Goldman W.E."/>
            <person name="Mardis E.R."/>
            <person name="Taylor J.W."/>
            <person name="McEwen J.G."/>
            <person name="Clay O.K."/>
            <person name="Klein B.S."/>
            <person name="Cuomo C.A."/>
        </authorList>
    </citation>
    <scope>NUCLEOTIDE SEQUENCE [LARGE SCALE GENOMIC DNA]</scope>
    <source>
        <strain evidence="2">ER-3 / ATCC MYA-2586</strain>
    </source>
</reference>
<evidence type="ECO:0000313" key="2">
    <source>
        <dbReference type="Proteomes" id="UP000002039"/>
    </source>
</evidence>
<gene>
    <name evidence="1" type="ORF">BDCG_17947</name>
</gene>
<proteinExistence type="predicted"/>
<dbReference type="EMBL" id="EQ999986">
    <property type="protein sequence ID" value="OAT03146.1"/>
    <property type="molecule type" value="Genomic_DNA"/>
</dbReference>
<sequence>MAEKSLREDLQEDYGDYGTNYLLITLAVGGEAGSIGMGHAAVTAAPLHRLRARVDERILSPPSREHFFRMILDLPSASSNQLSCLLAVPAERMSGVCRLSFTTQPTQGPANCQSRTSVSVRRALTLRSLLEFPSSMDAWIPASETNNGKAWRGLRKPFQVSPAPA</sequence>
<accession>A0ABX2W186</accession>
<keyword evidence="2" id="KW-1185">Reference proteome</keyword>
<dbReference type="Proteomes" id="UP000002039">
    <property type="component" value="Unassembled WGS sequence"/>
</dbReference>
<dbReference type="RefSeq" id="XP_045282873.1">
    <property type="nucleotide sequence ID" value="XM_045426987.1"/>
</dbReference>
<protein>
    <submittedName>
        <fullName evidence="1">Uncharacterized protein</fullName>
    </submittedName>
</protein>
<organism evidence="1 2">
    <name type="scientific">Ajellomyces dermatitidis (strain ER-3 / ATCC MYA-2586)</name>
    <name type="common">Blastomyces dermatitidis</name>
    <dbReference type="NCBI Taxonomy" id="559297"/>
    <lineage>
        <taxon>Eukaryota</taxon>
        <taxon>Fungi</taxon>
        <taxon>Dikarya</taxon>
        <taxon>Ascomycota</taxon>
        <taxon>Pezizomycotina</taxon>
        <taxon>Eurotiomycetes</taxon>
        <taxon>Eurotiomycetidae</taxon>
        <taxon>Onygenales</taxon>
        <taxon>Ajellomycetaceae</taxon>
        <taxon>Blastomyces</taxon>
    </lineage>
</organism>
<name>A0ABX2W186_AJEDR</name>